<gene>
    <name evidence="1" type="ORF">TrRE_jg9070</name>
</gene>
<evidence type="ECO:0000313" key="2">
    <source>
        <dbReference type="Proteomes" id="UP001165082"/>
    </source>
</evidence>
<sequence>RIDPTHNVHFYLNTETQEASWEAPAMFKPLDAPRGHAEEGQLTLHLIQLVKGKVFAGTRIKAGGIFEKLTDKTLYTGVYKNLDGFSDGRINGYDGDVSGNIRDLSSMMRPSMRVNTKFIDV</sequence>
<organism evidence="1 2">
    <name type="scientific">Triparma retinervis</name>
    <dbReference type="NCBI Taxonomy" id="2557542"/>
    <lineage>
        <taxon>Eukaryota</taxon>
        <taxon>Sar</taxon>
        <taxon>Stramenopiles</taxon>
        <taxon>Ochrophyta</taxon>
        <taxon>Bolidophyceae</taxon>
        <taxon>Parmales</taxon>
        <taxon>Triparmaceae</taxon>
        <taxon>Triparma</taxon>
    </lineage>
</organism>
<comment type="caution">
    <text evidence="1">The sequence shown here is derived from an EMBL/GenBank/DDBJ whole genome shotgun (WGS) entry which is preliminary data.</text>
</comment>
<reference evidence="1" key="1">
    <citation type="submission" date="2022-07" db="EMBL/GenBank/DDBJ databases">
        <title>Genome analysis of Parmales, a sister group of diatoms, reveals the evolutionary specialization of diatoms from phago-mixotrophs to photoautotrophs.</title>
        <authorList>
            <person name="Ban H."/>
            <person name="Sato S."/>
            <person name="Yoshikawa S."/>
            <person name="Kazumasa Y."/>
            <person name="Nakamura Y."/>
            <person name="Ichinomiya M."/>
            <person name="Saitoh K."/>
            <person name="Sato N."/>
            <person name="Blanc-Mathieu R."/>
            <person name="Endo H."/>
            <person name="Kuwata A."/>
            <person name="Ogata H."/>
        </authorList>
    </citation>
    <scope>NUCLEOTIDE SEQUENCE</scope>
</reference>
<dbReference type="EMBL" id="BRXZ01006942">
    <property type="protein sequence ID" value="GMI22265.1"/>
    <property type="molecule type" value="Genomic_DNA"/>
</dbReference>
<proteinExistence type="predicted"/>
<dbReference type="AlphaFoldDB" id="A0A9W7FY31"/>
<feature type="non-terminal residue" evidence="1">
    <location>
        <position position="121"/>
    </location>
</feature>
<dbReference type="OrthoDB" id="63972at2759"/>
<protein>
    <recommendedName>
        <fullName evidence="3">WW domain-containing protein</fullName>
    </recommendedName>
</protein>
<dbReference type="Proteomes" id="UP001165082">
    <property type="component" value="Unassembled WGS sequence"/>
</dbReference>
<evidence type="ECO:0000313" key="1">
    <source>
        <dbReference type="EMBL" id="GMI22265.1"/>
    </source>
</evidence>
<name>A0A9W7FY31_9STRA</name>
<dbReference type="Gene3D" id="2.20.70.10">
    <property type="match status" value="1"/>
</dbReference>
<evidence type="ECO:0008006" key="3">
    <source>
        <dbReference type="Google" id="ProtNLM"/>
    </source>
</evidence>
<accession>A0A9W7FY31</accession>
<keyword evidence="2" id="KW-1185">Reference proteome</keyword>